<feature type="compositionally biased region" description="Gly residues" evidence="1">
    <location>
        <begin position="308"/>
        <end position="323"/>
    </location>
</feature>
<dbReference type="SUPFAM" id="SSF140383">
    <property type="entry name" value="BSD domain-like"/>
    <property type="match status" value="1"/>
</dbReference>
<proteinExistence type="predicted"/>
<dbReference type="Gramene" id="arahy.Tifrunner.gnm2.ann2.Ah02g355200.1">
    <property type="protein sequence ID" value="arahy.Tifrunner.gnm2.ann2.Ah02g355200.1-CDS-1"/>
    <property type="gene ID" value="arahy.Tifrunner.gnm2.ann2.Ah02g355200"/>
</dbReference>
<feature type="domain" description="BSD" evidence="2">
    <location>
        <begin position="155"/>
        <end position="207"/>
    </location>
</feature>
<evidence type="ECO:0000313" key="4">
    <source>
        <dbReference type="Proteomes" id="UP000289738"/>
    </source>
</evidence>
<dbReference type="PANTHER" id="PTHR16019:SF5">
    <property type="entry name" value="BSD DOMAIN-CONTAINING PROTEIN 1"/>
    <property type="match status" value="1"/>
</dbReference>
<gene>
    <name evidence="3" type="ORF">Ahy_A02g005150</name>
</gene>
<dbReference type="InterPro" id="IPR035925">
    <property type="entry name" value="BSD_dom_sf"/>
</dbReference>
<comment type="caution">
    <text evidence="3">The sequence shown here is derived from an EMBL/GenBank/DDBJ whole genome shotgun (WGS) entry which is preliminary data.</text>
</comment>
<name>A0A445E5Z1_ARAHY</name>
<dbReference type="InterPro" id="IPR051494">
    <property type="entry name" value="BSD_domain-containing"/>
</dbReference>
<feature type="compositionally biased region" description="Acidic residues" evidence="1">
    <location>
        <begin position="424"/>
        <end position="440"/>
    </location>
</feature>
<feature type="region of interest" description="Disordered" evidence="1">
    <location>
        <begin position="224"/>
        <end position="390"/>
    </location>
</feature>
<dbReference type="InterPro" id="IPR005607">
    <property type="entry name" value="BSD_dom"/>
</dbReference>
<dbReference type="EMBL" id="SDMP01000002">
    <property type="protein sequence ID" value="RYR70847.1"/>
    <property type="molecule type" value="Genomic_DNA"/>
</dbReference>
<dbReference type="OrthoDB" id="73788at2759"/>
<keyword evidence="4" id="KW-1185">Reference proteome</keyword>
<feature type="region of interest" description="Disordered" evidence="1">
    <location>
        <begin position="424"/>
        <end position="446"/>
    </location>
</feature>
<feature type="compositionally biased region" description="Basic and acidic residues" evidence="1">
    <location>
        <begin position="349"/>
        <end position="379"/>
    </location>
</feature>
<sequence>MNFFKSVFSENPDPNPNPSPPQPSPSSSATTTGDTGAWKFGDLIKTLSSKSESIIETYRRDLHEFGTGLKKEIEVAHGSVGHVIDELGTTVAKGTSQIISKSKDAIRVVDNQSDYSDQKRSGRFFSRFDAAVRDIQGDAGTYCDEPEDLEEFNEWKLGFSIDAKNEEMERLLKENEAMEGVYKSVVPKIVDHDMFWLRYYYKVSRLKKDEDDVRARIVKGMNKEEEDLSWEVDDDDNDDGNGNNTDGVEAKHEGSVGGGESVDERGRTRLNMEEVKSSDEEGLKTEKRENLLESKELGNRVDEFVEGSGSGSGGVRKVGSGDGGVKETIEEGNVDGVPKFEVDDAGSNKIDEKMVMERKKVDDVKSSDKSDGSKHLFHQEEEEEEELGWDEIEDLSSIDEKKITQSGSTNISKIDLRKRLSAAEEEEELSWDIEEEDEEPAASAKA</sequence>
<feature type="region of interest" description="Disordered" evidence="1">
    <location>
        <begin position="1"/>
        <end position="37"/>
    </location>
</feature>
<organism evidence="3 4">
    <name type="scientific">Arachis hypogaea</name>
    <name type="common">Peanut</name>
    <dbReference type="NCBI Taxonomy" id="3818"/>
    <lineage>
        <taxon>Eukaryota</taxon>
        <taxon>Viridiplantae</taxon>
        <taxon>Streptophyta</taxon>
        <taxon>Embryophyta</taxon>
        <taxon>Tracheophyta</taxon>
        <taxon>Spermatophyta</taxon>
        <taxon>Magnoliopsida</taxon>
        <taxon>eudicotyledons</taxon>
        <taxon>Gunneridae</taxon>
        <taxon>Pentapetalae</taxon>
        <taxon>rosids</taxon>
        <taxon>fabids</taxon>
        <taxon>Fabales</taxon>
        <taxon>Fabaceae</taxon>
        <taxon>Papilionoideae</taxon>
        <taxon>50 kb inversion clade</taxon>
        <taxon>dalbergioids sensu lato</taxon>
        <taxon>Dalbergieae</taxon>
        <taxon>Pterocarpus clade</taxon>
        <taxon>Arachis</taxon>
    </lineage>
</organism>
<evidence type="ECO:0000259" key="2">
    <source>
        <dbReference type="PROSITE" id="PS50858"/>
    </source>
</evidence>
<dbReference type="PANTHER" id="PTHR16019">
    <property type="entry name" value="SYNAPSE-ASSOCIATED PROTEIN"/>
    <property type="match status" value="1"/>
</dbReference>
<dbReference type="Gene3D" id="1.10.3970.10">
    <property type="entry name" value="BSD domain"/>
    <property type="match status" value="1"/>
</dbReference>
<feature type="compositionally biased region" description="Acidic residues" evidence="1">
    <location>
        <begin position="380"/>
        <end position="390"/>
    </location>
</feature>
<dbReference type="AlphaFoldDB" id="A0A445E5Z1"/>
<dbReference type="Proteomes" id="UP000289738">
    <property type="component" value="Chromosome A02"/>
</dbReference>
<accession>A0A445E5Z1</accession>
<feature type="compositionally biased region" description="Basic and acidic residues" evidence="1">
    <location>
        <begin position="262"/>
        <end position="303"/>
    </location>
</feature>
<dbReference type="GO" id="GO:0005737">
    <property type="term" value="C:cytoplasm"/>
    <property type="evidence" value="ECO:0007669"/>
    <property type="project" value="TreeGrafter"/>
</dbReference>
<feature type="compositionally biased region" description="Pro residues" evidence="1">
    <location>
        <begin position="13"/>
        <end position="24"/>
    </location>
</feature>
<dbReference type="Pfam" id="PF03909">
    <property type="entry name" value="BSD"/>
    <property type="match status" value="1"/>
</dbReference>
<protein>
    <recommendedName>
        <fullName evidence="2">BSD domain-containing protein</fullName>
    </recommendedName>
</protein>
<evidence type="ECO:0000313" key="3">
    <source>
        <dbReference type="EMBL" id="RYR70847.1"/>
    </source>
</evidence>
<feature type="compositionally biased region" description="Acidic residues" evidence="1">
    <location>
        <begin position="224"/>
        <end position="239"/>
    </location>
</feature>
<reference evidence="3 4" key="1">
    <citation type="submission" date="2019-01" db="EMBL/GenBank/DDBJ databases">
        <title>Sequencing of cultivated peanut Arachis hypogaea provides insights into genome evolution and oil improvement.</title>
        <authorList>
            <person name="Chen X."/>
        </authorList>
    </citation>
    <scope>NUCLEOTIDE SEQUENCE [LARGE SCALE GENOMIC DNA]</scope>
    <source>
        <strain evidence="4">cv. Fuhuasheng</strain>
        <tissue evidence="3">Leaves</tissue>
    </source>
</reference>
<evidence type="ECO:0000256" key="1">
    <source>
        <dbReference type="SAM" id="MobiDB-lite"/>
    </source>
</evidence>
<dbReference type="SMART" id="SM00751">
    <property type="entry name" value="BSD"/>
    <property type="match status" value="1"/>
</dbReference>
<dbReference type="PROSITE" id="PS50858">
    <property type="entry name" value="BSD"/>
    <property type="match status" value="1"/>
</dbReference>